<organism evidence="1 2">
    <name type="scientific">Gigaspora margarita</name>
    <dbReference type="NCBI Taxonomy" id="4874"/>
    <lineage>
        <taxon>Eukaryota</taxon>
        <taxon>Fungi</taxon>
        <taxon>Fungi incertae sedis</taxon>
        <taxon>Mucoromycota</taxon>
        <taxon>Glomeromycotina</taxon>
        <taxon>Glomeromycetes</taxon>
        <taxon>Diversisporales</taxon>
        <taxon>Gigasporaceae</taxon>
        <taxon>Gigaspora</taxon>
    </lineage>
</organism>
<protein>
    <submittedName>
        <fullName evidence="1">35652_t:CDS:1</fullName>
    </submittedName>
</protein>
<proteinExistence type="predicted"/>
<accession>A0ABN7VVI7</accession>
<comment type="caution">
    <text evidence="1">The sequence shown here is derived from an EMBL/GenBank/DDBJ whole genome shotgun (WGS) entry which is preliminary data.</text>
</comment>
<keyword evidence="2" id="KW-1185">Reference proteome</keyword>
<sequence length="48" mass="5702">MKYEAGFDIYTSCKLIEVRRPQRTKVEKAAKSHHLVVNELIERVHDVY</sequence>
<gene>
    <name evidence="1" type="ORF">GMARGA_LOCUS23369</name>
</gene>
<feature type="non-terminal residue" evidence="1">
    <location>
        <position position="48"/>
    </location>
</feature>
<name>A0ABN7VVI7_GIGMA</name>
<reference evidence="1 2" key="1">
    <citation type="submission" date="2021-06" db="EMBL/GenBank/DDBJ databases">
        <authorList>
            <person name="Kallberg Y."/>
            <person name="Tangrot J."/>
            <person name="Rosling A."/>
        </authorList>
    </citation>
    <scope>NUCLEOTIDE SEQUENCE [LARGE SCALE GENOMIC DNA]</scope>
    <source>
        <strain evidence="1 2">120-4 pot B 10/14</strain>
    </source>
</reference>
<dbReference type="Proteomes" id="UP000789901">
    <property type="component" value="Unassembled WGS sequence"/>
</dbReference>
<dbReference type="EMBL" id="CAJVQB010023549">
    <property type="protein sequence ID" value="CAG8802175.1"/>
    <property type="molecule type" value="Genomic_DNA"/>
</dbReference>
<evidence type="ECO:0000313" key="2">
    <source>
        <dbReference type="Proteomes" id="UP000789901"/>
    </source>
</evidence>
<evidence type="ECO:0000313" key="1">
    <source>
        <dbReference type="EMBL" id="CAG8802175.1"/>
    </source>
</evidence>